<accession>A0A380RVB1</accession>
<dbReference type="AlphaFoldDB" id="A0A380RVB1"/>
<evidence type="ECO:0000313" key="1">
    <source>
        <dbReference type="EMBL" id="SUQ19235.1"/>
    </source>
</evidence>
<dbReference type="RefSeq" id="WP_258285280.1">
    <property type="nucleotide sequence ID" value="NZ_UHJL01000001.1"/>
</dbReference>
<organism evidence="1 2">
    <name type="scientific">Fibrobacter succinogenes</name>
    <name type="common">Bacteroides succinogenes</name>
    <dbReference type="NCBI Taxonomy" id="833"/>
    <lineage>
        <taxon>Bacteria</taxon>
        <taxon>Pseudomonadati</taxon>
        <taxon>Fibrobacterota</taxon>
        <taxon>Fibrobacteria</taxon>
        <taxon>Fibrobacterales</taxon>
        <taxon>Fibrobacteraceae</taxon>
        <taxon>Fibrobacter</taxon>
    </lineage>
</organism>
<proteinExistence type="predicted"/>
<dbReference type="EMBL" id="UHJL01000001">
    <property type="protein sequence ID" value="SUQ19235.1"/>
    <property type="molecule type" value="Genomic_DNA"/>
</dbReference>
<name>A0A380RVB1_FIBSU</name>
<gene>
    <name evidence="1" type="ORF">SAMN05661053_0464</name>
</gene>
<dbReference type="Proteomes" id="UP000255423">
    <property type="component" value="Unassembled WGS sequence"/>
</dbReference>
<sequence length="324" mass="38365">MVQNYASVSPEYMSSNDNQSTKTYIVRDEQGEEFLLPKYAAIFRILMDDKDTIRDVLNSLLQLDPDHGIVDLEYEFEKPIDIFMPENDPARLDVWVRTKDNRYLNVEMQNKVHSFFFDRMHLYNSYLTLRGKYEYNRSPYFQGLSEQDRKYRFYELPETVSIWLCNSSILQSKDIYKDVWTTYSEYEVKSGNALPISRKNRYIVVDLPNFLRLRKGVKTREDFWLRLISRGPLQVPETEDPIFVNARERLRISRMKPELLKALEANMFDHHEYEAIEAEAFLKGQARGRDSERKKNDVLTSKRADFLRSQNVPDSVIAAMLAMK</sequence>
<evidence type="ECO:0000313" key="2">
    <source>
        <dbReference type="Proteomes" id="UP000255423"/>
    </source>
</evidence>
<protein>
    <submittedName>
        <fullName evidence="1">PD-(D/E)XK nuclease family transposase</fullName>
    </submittedName>
</protein>
<reference evidence="1 2" key="1">
    <citation type="submission" date="2017-08" db="EMBL/GenBank/DDBJ databases">
        <authorList>
            <person name="de Groot N.N."/>
        </authorList>
    </citation>
    <scope>NUCLEOTIDE SEQUENCE [LARGE SCALE GENOMIC DNA]</scope>
    <source>
        <strain evidence="1 2">HM2</strain>
    </source>
</reference>
<dbReference type="Pfam" id="PF12784">
    <property type="entry name" value="PDDEXK_2"/>
    <property type="match status" value="1"/>
</dbReference>